<protein>
    <submittedName>
        <fullName evidence="2">Uncharacterized protein</fullName>
    </submittedName>
</protein>
<dbReference type="Pfam" id="PF22478">
    <property type="entry name" value="DUF6982"/>
    <property type="match status" value="1"/>
</dbReference>
<dbReference type="EMBL" id="QFQP01000058">
    <property type="protein sequence ID" value="PZR04429.1"/>
    <property type="molecule type" value="Genomic_DNA"/>
</dbReference>
<feature type="region of interest" description="Disordered" evidence="1">
    <location>
        <begin position="526"/>
        <end position="636"/>
    </location>
</feature>
<gene>
    <name evidence="2" type="ORF">DI536_34290</name>
</gene>
<accession>A0A2W5SMQ7</accession>
<feature type="compositionally biased region" description="Low complexity" evidence="1">
    <location>
        <begin position="704"/>
        <end position="718"/>
    </location>
</feature>
<comment type="caution">
    <text evidence="2">The sequence shown here is derived from an EMBL/GenBank/DDBJ whole genome shotgun (WGS) entry which is preliminary data.</text>
</comment>
<dbReference type="Proteomes" id="UP000249061">
    <property type="component" value="Unassembled WGS sequence"/>
</dbReference>
<evidence type="ECO:0000313" key="2">
    <source>
        <dbReference type="EMBL" id="PZR04429.1"/>
    </source>
</evidence>
<feature type="region of interest" description="Disordered" evidence="1">
    <location>
        <begin position="269"/>
        <end position="291"/>
    </location>
</feature>
<sequence length="1143" mass="119371">MSDTQAAMREFRFLDEKRKTNGLTEAEESRWQELGAALGIDLSASLQPAGYYGADGLWYQYPPGYDPNAQWQQQYAQPGYAPQPGYYAPPQPQGYYDPNTGAYYPPQPQYAQPYQQQQPPPGYYDPNTGAYYPAEMYQQQPAYDPAPAGYDPNQQQWEGYQPQEPAPAAWPQTTAPQYAMPEPAPLPPEPQPSFEPLPELLSVDRSSSLEAAPEPAEEVGTDDVMEISDEEVMDVPVTAPPAPVASAAPAPKPSLQLDSVEDLQKALLDESASPPVRAPVASTPSDEFKFDLPVDDAPASFASAQINDAAARVAATPFQAPPVSAPVPSLPSFSIDEELADAPAVAAPEPTFSVGPVPAAAEALANIAAPEPELSVDVETATEIPAHVAPSFSFEPVPVAQASAEAAPSFESEPVAEASAEAAPSFESEPVAETPVEEASSFATQSVTEATVEVAPSFSFDSAPVAEAPVEVAPSFSFDSAPVEGAPSFSFDSASVGEAPVEGTPSFSFDSAPVAEAPVEVAPAFDAAPIAEQAPDEAPPSFSLDSTIEAAPLPAPAEPLPSFSFDAPPTAAAATATSSFEVDVAPEPAPLPPADPEPLPTRSSFAAAKPEFANELSDPSPPAPSYVVEPEPGTPVSRSSFAVAEAGYVPGNSGISLPPDAAPIPISMPPEPVFTEPPRPTVFSTQKFFADPGAALPRPPVELPTPEWTAPAPVAAPTTAWDAAPEEAPMLDGEVMPELEGEVLVERQPPPPPQGSSTSAFDLLAMPPESAPRIPSFARAAAPEPQRIDKSAFGAAWNNDAPDDFGGSSAEKVELSSNADFLASVDPQPVSNAAESIDIDAGEFVVESASAAELATNVRERGASSIDDGKLELASNHDFIDHSQLTQTGASWSNERESIPFEEEDDGEVIQGTVLEDEPEAPSVVVDNWGAAAVPPPPPAPSAPPIRTPSISNLPAVPAPVRAPSLSNMPAVSAPVAPPPVRAPSLSNMPAVSAPPPRASTVPSLPVVQAPPAPPAETSSVFLAGEHRVILHTMEGQVKRGAIRDAQLGGPMLQLTLANGGAETLGRERVKALFFMLAPGSRAPATEGNKVRVTFKDGRQVAGFSKDHKSSTAGFFVVPADNRTNTERIFIFRHAVQSITVEG</sequence>
<feature type="region of interest" description="Disordered" evidence="1">
    <location>
        <begin position="403"/>
        <end position="448"/>
    </location>
</feature>
<dbReference type="InterPro" id="IPR054251">
    <property type="entry name" value="DUF6982"/>
</dbReference>
<dbReference type="AlphaFoldDB" id="A0A2W5SMQ7"/>
<evidence type="ECO:0000313" key="3">
    <source>
        <dbReference type="Proteomes" id="UP000249061"/>
    </source>
</evidence>
<feature type="compositionally biased region" description="Low complexity" evidence="1">
    <location>
        <begin position="93"/>
        <end position="117"/>
    </location>
</feature>
<name>A0A2W5SMQ7_9BACT</name>
<reference evidence="2 3" key="1">
    <citation type="submission" date="2017-08" db="EMBL/GenBank/DDBJ databases">
        <title>Infants hospitalized years apart are colonized by the same room-sourced microbial strains.</title>
        <authorList>
            <person name="Brooks B."/>
            <person name="Olm M.R."/>
            <person name="Firek B.A."/>
            <person name="Baker R."/>
            <person name="Thomas B.C."/>
            <person name="Morowitz M.J."/>
            <person name="Banfield J.F."/>
        </authorList>
    </citation>
    <scope>NUCLEOTIDE SEQUENCE [LARGE SCALE GENOMIC DNA]</scope>
    <source>
        <strain evidence="2">S2_003_000_R2_14</strain>
    </source>
</reference>
<feature type="compositionally biased region" description="Low complexity" evidence="1">
    <location>
        <begin position="160"/>
        <end position="181"/>
    </location>
</feature>
<proteinExistence type="predicted"/>
<feature type="compositionally biased region" description="Low complexity" evidence="1">
    <location>
        <begin position="560"/>
        <end position="586"/>
    </location>
</feature>
<feature type="region of interest" description="Disordered" evidence="1">
    <location>
        <begin position="660"/>
        <end position="718"/>
    </location>
</feature>
<feature type="compositionally biased region" description="Pro residues" evidence="1">
    <location>
        <begin position="587"/>
        <end position="599"/>
    </location>
</feature>
<feature type="compositionally biased region" description="Low complexity" evidence="1">
    <location>
        <begin position="403"/>
        <end position="433"/>
    </location>
</feature>
<feature type="compositionally biased region" description="Pro residues" evidence="1">
    <location>
        <begin position="660"/>
        <end position="680"/>
    </location>
</feature>
<feature type="compositionally biased region" description="Low complexity" evidence="1">
    <location>
        <begin position="137"/>
        <end position="152"/>
    </location>
</feature>
<feature type="region of interest" description="Disordered" evidence="1">
    <location>
        <begin position="487"/>
        <end position="510"/>
    </location>
</feature>
<feature type="region of interest" description="Disordered" evidence="1">
    <location>
        <begin position="82"/>
        <end position="223"/>
    </location>
</feature>
<organism evidence="2 3">
    <name type="scientific">Archangium gephyra</name>
    <dbReference type="NCBI Taxonomy" id="48"/>
    <lineage>
        <taxon>Bacteria</taxon>
        <taxon>Pseudomonadati</taxon>
        <taxon>Myxococcota</taxon>
        <taxon>Myxococcia</taxon>
        <taxon>Myxococcales</taxon>
        <taxon>Cystobacterineae</taxon>
        <taxon>Archangiaceae</taxon>
        <taxon>Archangium</taxon>
    </lineage>
</organism>
<evidence type="ECO:0000256" key="1">
    <source>
        <dbReference type="SAM" id="MobiDB-lite"/>
    </source>
</evidence>
<feature type="compositionally biased region" description="Pro residues" evidence="1">
    <location>
        <begin position="182"/>
        <end position="195"/>
    </location>
</feature>